<gene>
    <name evidence="2" type="ORF">CcCBS67573_g09621</name>
</gene>
<dbReference type="OrthoDB" id="2158922at2759"/>
<evidence type="ECO:0000313" key="2">
    <source>
        <dbReference type="EMBL" id="TPX54095.1"/>
    </source>
</evidence>
<name>A0A507DS68_9FUNG</name>
<reference evidence="2 3" key="1">
    <citation type="journal article" date="2019" name="Sci. Rep.">
        <title>Comparative genomics of chytrid fungi reveal insights into the obligate biotrophic and pathogenic lifestyle of Synchytrium endobioticum.</title>
        <authorList>
            <person name="van de Vossenberg B.T.L.H."/>
            <person name="Warris S."/>
            <person name="Nguyen H.D.T."/>
            <person name="van Gent-Pelzer M.P.E."/>
            <person name="Joly D.L."/>
            <person name="van de Geest H.C."/>
            <person name="Bonants P.J.M."/>
            <person name="Smith D.S."/>
            <person name="Levesque C.A."/>
            <person name="van der Lee T.A.J."/>
        </authorList>
    </citation>
    <scope>NUCLEOTIDE SEQUENCE [LARGE SCALE GENOMIC DNA]</scope>
    <source>
        <strain evidence="2 3">CBS 675.73</strain>
    </source>
</reference>
<protein>
    <submittedName>
        <fullName evidence="2">Uncharacterized protein</fullName>
    </submittedName>
</protein>
<dbReference type="Proteomes" id="UP000320333">
    <property type="component" value="Unassembled WGS sequence"/>
</dbReference>
<feature type="region of interest" description="Disordered" evidence="1">
    <location>
        <begin position="46"/>
        <end position="71"/>
    </location>
</feature>
<sequence>MTLSRDAAADTRQAIASFLSKNSNYPELALPAYIAHRPPTPPRPRHCISFSNNTNNNSNTTNSTNNTNSNMNIASPTPSCSSLIATSSTCLSRSNSISAASATSSVRSVSFSTAPCSLAFTHAAGEYDRTCIEIDPLSGKDVAALFMFRLSLPGFTAMKPLEAASVRRASITAANRDLAAAAHLEQQQQQQQQQVSMKRGNYEYEVLGSKHEHLEDVDWISALAMDSRASCAVAMEETSWASVWDRVDQCSFQILRI</sequence>
<evidence type="ECO:0000256" key="1">
    <source>
        <dbReference type="SAM" id="MobiDB-lite"/>
    </source>
</evidence>
<accession>A0A507DS68</accession>
<comment type="caution">
    <text evidence="2">The sequence shown here is derived from an EMBL/GenBank/DDBJ whole genome shotgun (WGS) entry which is preliminary data.</text>
</comment>
<evidence type="ECO:0000313" key="3">
    <source>
        <dbReference type="Proteomes" id="UP000320333"/>
    </source>
</evidence>
<keyword evidence="3" id="KW-1185">Reference proteome</keyword>
<proteinExistence type="predicted"/>
<feature type="compositionally biased region" description="Low complexity" evidence="1">
    <location>
        <begin position="51"/>
        <end position="70"/>
    </location>
</feature>
<dbReference type="EMBL" id="QEAP01000915">
    <property type="protein sequence ID" value="TPX54095.1"/>
    <property type="molecule type" value="Genomic_DNA"/>
</dbReference>
<organism evidence="2 3">
    <name type="scientific">Chytriomyces confervae</name>
    <dbReference type="NCBI Taxonomy" id="246404"/>
    <lineage>
        <taxon>Eukaryota</taxon>
        <taxon>Fungi</taxon>
        <taxon>Fungi incertae sedis</taxon>
        <taxon>Chytridiomycota</taxon>
        <taxon>Chytridiomycota incertae sedis</taxon>
        <taxon>Chytridiomycetes</taxon>
        <taxon>Chytridiales</taxon>
        <taxon>Chytriomycetaceae</taxon>
        <taxon>Chytriomyces</taxon>
    </lineage>
</organism>
<dbReference type="AlphaFoldDB" id="A0A507DS68"/>